<sequence length="180" mass="19369">MASGSFLPAVVLLMSALLELCRTCYFPARGRGTWPCSSYLSHQNSKPPPCPGVLAAQLWPRELAAGRPSRCLPQPHLHGRAHPFAAAAPSHLSDVRRVLDEMCSSPDGSARCRLAVLLRSEQHAVMPAGGLLFLRSPIVVVVHPGENPVFCVEKKASRSTLVDVRSYAQIGIAIVLTNTV</sequence>
<reference evidence="1" key="1">
    <citation type="submission" date="2015-12" db="EMBL/GenBank/DDBJ databases">
        <title>Update maize B73 reference genome by single molecule sequencing technologies.</title>
        <authorList>
            <consortium name="Maize Genome Sequencing Project"/>
            <person name="Ware D."/>
        </authorList>
    </citation>
    <scope>NUCLEOTIDE SEQUENCE</scope>
    <source>
        <tissue evidence="1">Seedling</tissue>
    </source>
</reference>
<dbReference type="InParanoid" id="A0A1D6FJE6"/>
<accession>A0A1D6FJE6</accession>
<proteinExistence type="predicted"/>
<protein>
    <submittedName>
        <fullName evidence="1">Uncharacterized protein</fullName>
    </submittedName>
</protein>
<dbReference type="ExpressionAtlas" id="A0A1D6FJE6">
    <property type="expression patterns" value="baseline"/>
</dbReference>
<name>A0A1D6FJE6_MAIZE</name>
<dbReference type="AlphaFoldDB" id="A0A1D6FJE6"/>
<evidence type="ECO:0000313" key="1">
    <source>
        <dbReference type="EMBL" id="AQK91883.1"/>
    </source>
</evidence>
<gene>
    <name evidence="1" type="ORF">ZEAMMB73_Zm00001d009427</name>
</gene>
<organism evidence="1">
    <name type="scientific">Zea mays</name>
    <name type="common">Maize</name>
    <dbReference type="NCBI Taxonomy" id="4577"/>
    <lineage>
        <taxon>Eukaryota</taxon>
        <taxon>Viridiplantae</taxon>
        <taxon>Streptophyta</taxon>
        <taxon>Embryophyta</taxon>
        <taxon>Tracheophyta</taxon>
        <taxon>Spermatophyta</taxon>
        <taxon>Magnoliopsida</taxon>
        <taxon>Liliopsida</taxon>
        <taxon>Poales</taxon>
        <taxon>Poaceae</taxon>
        <taxon>PACMAD clade</taxon>
        <taxon>Panicoideae</taxon>
        <taxon>Andropogonodae</taxon>
        <taxon>Andropogoneae</taxon>
        <taxon>Tripsacinae</taxon>
        <taxon>Zea</taxon>
    </lineage>
</organism>
<dbReference type="EMBL" id="CM000784">
    <property type="protein sequence ID" value="AQK91883.1"/>
    <property type="molecule type" value="Genomic_DNA"/>
</dbReference>